<reference evidence="1" key="1">
    <citation type="journal article" date="2021" name="New Phytol.">
        <title>Evolutionary innovations through gain and loss of genes in the ectomycorrhizal Boletales.</title>
        <authorList>
            <person name="Wu G."/>
            <person name="Miyauchi S."/>
            <person name="Morin E."/>
            <person name="Kuo A."/>
            <person name="Drula E."/>
            <person name="Varga T."/>
            <person name="Kohler A."/>
            <person name="Feng B."/>
            <person name="Cao Y."/>
            <person name="Lipzen A."/>
            <person name="Daum C."/>
            <person name="Hundley H."/>
            <person name="Pangilinan J."/>
            <person name="Johnson J."/>
            <person name="Barry K."/>
            <person name="LaButti K."/>
            <person name="Ng V."/>
            <person name="Ahrendt S."/>
            <person name="Min B."/>
            <person name="Choi I.G."/>
            <person name="Park H."/>
            <person name="Plett J.M."/>
            <person name="Magnuson J."/>
            <person name="Spatafora J.W."/>
            <person name="Nagy L.G."/>
            <person name="Henrissat B."/>
            <person name="Grigoriev I.V."/>
            <person name="Yang Z.L."/>
            <person name="Xu J."/>
            <person name="Martin F.M."/>
        </authorList>
    </citation>
    <scope>NUCLEOTIDE SEQUENCE</scope>
    <source>
        <strain evidence="1">KUC20120723A-06</strain>
    </source>
</reference>
<accession>A0ACB8B0M0</accession>
<dbReference type="Proteomes" id="UP000790709">
    <property type="component" value="Unassembled WGS sequence"/>
</dbReference>
<evidence type="ECO:0000313" key="1">
    <source>
        <dbReference type="EMBL" id="KAH7918242.1"/>
    </source>
</evidence>
<proteinExistence type="predicted"/>
<comment type="caution">
    <text evidence="1">The sequence shown here is derived from an EMBL/GenBank/DDBJ whole genome shotgun (WGS) entry which is preliminary data.</text>
</comment>
<organism evidence="1 2">
    <name type="scientific">Leucogyrophana mollusca</name>
    <dbReference type="NCBI Taxonomy" id="85980"/>
    <lineage>
        <taxon>Eukaryota</taxon>
        <taxon>Fungi</taxon>
        <taxon>Dikarya</taxon>
        <taxon>Basidiomycota</taxon>
        <taxon>Agaricomycotina</taxon>
        <taxon>Agaricomycetes</taxon>
        <taxon>Agaricomycetidae</taxon>
        <taxon>Boletales</taxon>
        <taxon>Boletales incertae sedis</taxon>
        <taxon>Leucogyrophana</taxon>
    </lineage>
</organism>
<gene>
    <name evidence="1" type="ORF">BV22DRAFT_1134733</name>
</gene>
<sequence>MPPGLTTPDIAGGTTQQSLVSTVVTPLGQSSINGSVSAAEELHRHLSHARIPNMQRERDNKIGQENYPVVERHQAGQGGTTNNINTLSDLIAALLLPHNIKPPFSNDDNLYKVIDSTPLGGIPWQMVTVHYNGERPDQDIPPWMDAGYEVSFRDPREVVRNMLANPSFNGQMDYAPYWDFDENDEQEWQDLMLGEWAWKHADEIAKDPSTHGSMFVPVILRSDKTTVLVATGQNDYYLIYVSIGNVHNNVRRAHRNAVAVVGFLAMPKTTQEHAPTPQFRKFRHQLFHSSVSTILQSLKPAMTTPKVAMCADGHYRKVIYGIGLYITDYEEQVLLACIVKDYTLGRCNAFAKNLDGSGMLREHEHTEVLVKELDLSILWDEYGIVGELVPFTNGFPRADIREIMAPDILHQLIKGVCKDHLIVWVQQYLELNHTKADAATIMDDIDHRIAAVAPCAGLRRFPEGHGFKQWTRDDSKALMKVYLPTIKGHVP</sequence>
<name>A0ACB8B0M0_9AGAM</name>
<protein>
    <submittedName>
        <fullName evidence="1">Uncharacterized protein</fullName>
    </submittedName>
</protein>
<evidence type="ECO:0000313" key="2">
    <source>
        <dbReference type="Proteomes" id="UP000790709"/>
    </source>
</evidence>
<dbReference type="EMBL" id="MU266822">
    <property type="protein sequence ID" value="KAH7918242.1"/>
    <property type="molecule type" value="Genomic_DNA"/>
</dbReference>
<keyword evidence="2" id="KW-1185">Reference proteome</keyword>